<dbReference type="KEGG" id="tfa:BW733_08205"/>
<proteinExistence type="predicted"/>
<dbReference type="SUPFAM" id="SSF55154">
    <property type="entry name" value="CYTH-like phosphatases"/>
    <property type="match status" value="1"/>
</dbReference>
<gene>
    <name evidence="1" type="ORF">BW733_08205</name>
</gene>
<sequence>MVTSTQDIVDRYVIGTRLRLREVHDADGTVTQKLSHKVRLDAGPHEVACTNLYLNNQEWNLLSSLPAHTLRKRRHIARFGGATVAIDQREDGSLVAEIDDGEQTPAGIPDWLDTLQDLSKDEAWTGAGLALARGDAQPAAR</sequence>
<dbReference type="STRING" id="399497.BW733_08205"/>
<dbReference type="Proteomes" id="UP000188235">
    <property type="component" value="Chromosome"/>
</dbReference>
<evidence type="ECO:0008006" key="3">
    <source>
        <dbReference type="Google" id="ProtNLM"/>
    </source>
</evidence>
<dbReference type="EMBL" id="CP019607">
    <property type="protein sequence ID" value="AQP50811.1"/>
    <property type="molecule type" value="Genomic_DNA"/>
</dbReference>
<protein>
    <recommendedName>
        <fullName evidence="3">CYTH domain-containing protein</fullName>
    </recommendedName>
</protein>
<keyword evidence="2" id="KW-1185">Reference proteome</keyword>
<dbReference type="Gene3D" id="2.40.320.10">
    <property type="entry name" value="Hypothetical Protein Pfu-838710-001"/>
    <property type="match status" value="1"/>
</dbReference>
<evidence type="ECO:0000313" key="1">
    <source>
        <dbReference type="EMBL" id="AQP50811.1"/>
    </source>
</evidence>
<name>A0A1Q2CXM6_9ACTN</name>
<reference evidence="1 2" key="1">
    <citation type="journal article" date="2008" name="Int. J. Syst. Evol. Microbiol.">
        <title>Tessaracoccus flavescens sp. nov., isolated from marine sediment.</title>
        <authorList>
            <person name="Lee D.W."/>
            <person name="Lee S.D."/>
        </authorList>
    </citation>
    <scope>NUCLEOTIDE SEQUENCE [LARGE SCALE GENOMIC DNA]</scope>
    <source>
        <strain evidence="1 2">SST-39T</strain>
    </source>
</reference>
<dbReference type="InterPro" id="IPR033469">
    <property type="entry name" value="CYTH-like_dom_sf"/>
</dbReference>
<accession>A0A1Q2CXM6</accession>
<evidence type="ECO:0000313" key="2">
    <source>
        <dbReference type="Proteomes" id="UP000188235"/>
    </source>
</evidence>
<organism evidence="1 2">
    <name type="scientific">Tessaracoccus flavescens</name>
    <dbReference type="NCBI Taxonomy" id="399497"/>
    <lineage>
        <taxon>Bacteria</taxon>
        <taxon>Bacillati</taxon>
        <taxon>Actinomycetota</taxon>
        <taxon>Actinomycetes</taxon>
        <taxon>Propionibacteriales</taxon>
        <taxon>Propionibacteriaceae</taxon>
        <taxon>Tessaracoccus</taxon>
    </lineage>
</organism>
<dbReference type="AlphaFoldDB" id="A0A1Q2CXM6"/>